<feature type="transmembrane region" description="Helical" evidence="8">
    <location>
        <begin position="368"/>
        <end position="391"/>
    </location>
</feature>
<dbReference type="InterPro" id="IPR005279">
    <property type="entry name" value="Dipep/tripep_permease"/>
</dbReference>
<dbReference type="EMBL" id="SMYL01000001">
    <property type="protein sequence ID" value="TDK68266.1"/>
    <property type="molecule type" value="Genomic_DNA"/>
</dbReference>
<dbReference type="AlphaFoldDB" id="A0A4V6PMK4"/>
<feature type="transmembrane region" description="Helical" evidence="8">
    <location>
        <begin position="201"/>
        <end position="221"/>
    </location>
</feature>
<reference evidence="10 11" key="1">
    <citation type="submission" date="2019-03" db="EMBL/GenBank/DDBJ databases">
        <title>Sapientia aquatica gen. nov., sp. nov., isolated from a crater lake.</title>
        <authorList>
            <person name="Felfoldi T."/>
            <person name="Szabo A."/>
            <person name="Toth E."/>
            <person name="Schumann P."/>
            <person name="Keki Z."/>
            <person name="Marialigeti K."/>
            <person name="Mathe I."/>
        </authorList>
    </citation>
    <scope>NUCLEOTIDE SEQUENCE [LARGE SCALE GENOMIC DNA]</scope>
    <source>
        <strain evidence="10 11">SA-152</strain>
    </source>
</reference>
<dbReference type="InterPro" id="IPR020846">
    <property type="entry name" value="MFS_dom"/>
</dbReference>
<dbReference type="NCBIfam" id="TIGR00924">
    <property type="entry name" value="yjdL_sub1_fam"/>
    <property type="match status" value="1"/>
</dbReference>
<sequence length="467" mass="50804">MNNPVTLNDASDRAFLGHPVGLAYISFTEAWERFSYYGMQTLLVLYMVNQLLLPGHIENIAGFTAFRWFVEHLYGKELSVVALSSAIFGLYSGFVYLTPIAGGFIADRLLGKTSTIVVGALLMSAGHFLMAFDFSFLIALLCLLTGVGCFKGNLASQVSALYAATDNRRADAFQIYYLFINAAVIISPLVCGTLGEKMGWHYGFGAAGVGMLISLVIYLSGKKWLPKEDAKAVKSAESAAPVVKAPLSKKERNAIVVLLFLLPVLAVGSIGNQEIFNAYLLWVPQHIDLVFFGQVMPTTWLITLDATVSVSALVLSLLFWRWWAKRFPEPTEIYKMTIGLVLGTLGLVALGIAGLISANGQKAGIEWVLAFEFLNAFGFANLFPVGLALYARSAPKAVAGTMMGVYYLNLFMCNNLVGWLGGLVERMSGAQFWFLHVALVGGSALVMFVIARLFGKYLLPDELATSP</sequence>
<keyword evidence="5" id="KW-0571">Peptide transport</keyword>
<keyword evidence="4 8" id="KW-0812">Transmembrane</keyword>
<feature type="transmembrane region" description="Helical" evidence="8">
    <location>
        <begin position="78"/>
        <end position="97"/>
    </location>
</feature>
<accession>A0A4V6PMK4</accession>
<evidence type="ECO:0000313" key="10">
    <source>
        <dbReference type="EMBL" id="TDK68266.1"/>
    </source>
</evidence>
<dbReference type="CDD" id="cd17346">
    <property type="entry name" value="MFS_DtpA_like"/>
    <property type="match status" value="1"/>
</dbReference>
<comment type="caution">
    <text evidence="10">The sequence shown here is derived from an EMBL/GenBank/DDBJ whole genome shotgun (WGS) entry which is preliminary data.</text>
</comment>
<dbReference type="SUPFAM" id="SSF103473">
    <property type="entry name" value="MFS general substrate transporter"/>
    <property type="match status" value="1"/>
</dbReference>
<keyword evidence="5" id="KW-0653">Protein transport</keyword>
<evidence type="ECO:0000259" key="9">
    <source>
        <dbReference type="PROSITE" id="PS50850"/>
    </source>
</evidence>
<dbReference type="Gene3D" id="1.20.1250.20">
    <property type="entry name" value="MFS general substrate transporter like domains"/>
    <property type="match status" value="2"/>
</dbReference>
<dbReference type="PANTHER" id="PTHR23517">
    <property type="entry name" value="RESISTANCE PROTEIN MDTM, PUTATIVE-RELATED-RELATED"/>
    <property type="match status" value="1"/>
</dbReference>
<organism evidence="10 11">
    <name type="scientific">Sapientia aquatica</name>
    <dbReference type="NCBI Taxonomy" id="1549640"/>
    <lineage>
        <taxon>Bacteria</taxon>
        <taxon>Pseudomonadati</taxon>
        <taxon>Pseudomonadota</taxon>
        <taxon>Betaproteobacteria</taxon>
        <taxon>Burkholderiales</taxon>
        <taxon>Oxalobacteraceae</taxon>
        <taxon>Sapientia</taxon>
    </lineage>
</organism>
<feature type="transmembrane region" description="Helical" evidence="8">
    <location>
        <begin position="136"/>
        <end position="154"/>
    </location>
</feature>
<feature type="transmembrane region" description="Helical" evidence="8">
    <location>
        <begin position="109"/>
        <end position="130"/>
    </location>
</feature>
<dbReference type="InterPro" id="IPR036259">
    <property type="entry name" value="MFS_trans_sf"/>
</dbReference>
<evidence type="ECO:0000256" key="1">
    <source>
        <dbReference type="ARBA" id="ARBA00004651"/>
    </source>
</evidence>
<dbReference type="PROSITE" id="PS50850">
    <property type="entry name" value="MFS"/>
    <property type="match status" value="1"/>
</dbReference>
<evidence type="ECO:0000256" key="6">
    <source>
        <dbReference type="ARBA" id="ARBA00022989"/>
    </source>
</evidence>
<dbReference type="InterPro" id="IPR050171">
    <property type="entry name" value="MFS_Transporters"/>
</dbReference>
<feature type="transmembrane region" description="Helical" evidence="8">
    <location>
        <begin position="175"/>
        <end position="195"/>
    </location>
</feature>
<feature type="transmembrane region" description="Helical" evidence="8">
    <location>
        <begin position="254"/>
        <end position="280"/>
    </location>
</feature>
<evidence type="ECO:0000256" key="5">
    <source>
        <dbReference type="ARBA" id="ARBA00022856"/>
    </source>
</evidence>
<dbReference type="InterPro" id="IPR018456">
    <property type="entry name" value="PTR2_symporter_CS"/>
</dbReference>
<keyword evidence="2" id="KW-0813">Transport</keyword>
<evidence type="ECO:0000313" key="11">
    <source>
        <dbReference type="Proteomes" id="UP000294829"/>
    </source>
</evidence>
<dbReference type="PANTHER" id="PTHR23517:SF15">
    <property type="entry name" value="PROTON-DEPENDENT OLIGOPEPTIDE FAMILY TRANSPORT PROTEIN"/>
    <property type="match status" value="1"/>
</dbReference>
<feature type="transmembrane region" description="Helical" evidence="8">
    <location>
        <begin position="403"/>
        <end position="421"/>
    </location>
</feature>
<dbReference type="OrthoDB" id="9772725at2"/>
<evidence type="ECO:0000256" key="8">
    <source>
        <dbReference type="SAM" id="Phobius"/>
    </source>
</evidence>
<evidence type="ECO:0000256" key="7">
    <source>
        <dbReference type="ARBA" id="ARBA00023136"/>
    </source>
</evidence>
<dbReference type="Pfam" id="PF00854">
    <property type="entry name" value="PTR2"/>
    <property type="match status" value="1"/>
</dbReference>
<keyword evidence="6 8" id="KW-1133">Transmembrane helix</keyword>
<feature type="transmembrane region" description="Helical" evidence="8">
    <location>
        <begin position="336"/>
        <end position="356"/>
    </location>
</feature>
<feature type="transmembrane region" description="Helical" evidence="8">
    <location>
        <begin position="433"/>
        <end position="454"/>
    </location>
</feature>
<dbReference type="PROSITE" id="PS01022">
    <property type="entry name" value="PTR2_1"/>
    <property type="match status" value="1"/>
</dbReference>
<keyword evidence="7 8" id="KW-0472">Membrane</keyword>
<keyword evidence="11" id="KW-1185">Reference proteome</keyword>
<dbReference type="GO" id="GO:0005886">
    <property type="term" value="C:plasma membrane"/>
    <property type="evidence" value="ECO:0007669"/>
    <property type="project" value="UniProtKB-SubCell"/>
</dbReference>
<comment type="subcellular location">
    <subcellularLocation>
        <location evidence="1">Cell membrane</location>
        <topology evidence="1">Multi-pass membrane protein</topology>
    </subcellularLocation>
</comment>
<dbReference type="RefSeq" id="WP_133324765.1">
    <property type="nucleotide sequence ID" value="NZ_SMYL01000001.1"/>
</dbReference>
<gene>
    <name evidence="10" type="ORF">E2I14_01590</name>
</gene>
<dbReference type="Proteomes" id="UP000294829">
    <property type="component" value="Unassembled WGS sequence"/>
</dbReference>
<dbReference type="InterPro" id="IPR000109">
    <property type="entry name" value="POT_fam"/>
</dbReference>
<evidence type="ECO:0000256" key="4">
    <source>
        <dbReference type="ARBA" id="ARBA00022692"/>
    </source>
</evidence>
<name>A0A4V6PMK4_9BURK</name>
<evidence type="ECO:0000256" key="2">
    <source>
        <dbReference type="ARBA" id="ARBA00022448"/>
    </source>
</evidence>
<dbReference type="GO" id="GO:0006857">
    <property type="term" value="P:oligopeptide transport"/>
    <property type="evidence" value="ECO:0007669"/>
    <property type="project" value="InterPro"/>
</dbReference>
<feature type="transmembrane region" description="Helical" evidence="8">
    <location>
        <begin position="300"/>
        <end position="324"/>
    </location>
</feature>
<evidence type="ECO:0000256" key="3">
    <source>
        <dbReference type="ARBA" id="ARBA00022475"/>
    </source>
</evidence>
<dbReference type="GO" id="GO:1904680">
    <property type="term" value="F:peptide transmembrane transporter activity"/>
    <property type="evidence" value="ECO:0007669"/>
    <property type="project" value="InterPro"/>
</dbReference>
<keyword evidence="3" id="KW-1003">Cell membrane</keyword>
<proteinExistence type="predicted"/>
<feature type="domain" description="Major facilitator superfamily (MFS) profile" evidence="9">
    <location>
        <begin position="43"/>
        <end position="454"/>
    </location>
</feature>
<protein>
    <submittedName>
        <fullName evidence="10">MFS transporter</fullName>
    </submittedName>
</protein>